<reference evidence="1 2" key="1">
    <citation type="submission" date="2019-03" db="EMBL/GenBank/DDBJ databases">
        <title>Genomic Encyclopedia of Type Strains, Phase IV (KMG-IV): sequencing the most valuable type-strain genomes for metagenomic binning, comparative biology and taxonomic classification.</title>
        <authorList>
            <person name="Goeker M."/>
        </authorList>
    </citation>
    <scope>NUCLEOTIDE SEQUENCE [LARGE SCALE GENOMIC DNA]</scope>
    <source>
        <strain evidence="1 2">DSM 15505</strain>
    </source>
</reference>
<evidence type="ECO:0000313" key="2">
    <source>
        <dbReference type="Proteomes" id="UP000295830"/>
    </source>
</evidence>
<protein>
    <submittedName>
        <fullName evidence="1">Uncharacterized protein</fullName>
    </submittedName>
</protein>
<gene>
    <name evidence="1" type="ORF">DES49_0653</name>
</gene>
<comment type="caution">
    <text evidence="1">The sequence shown here is derived from an EMBL/GenBank/DDBJ whole genome shotgun (WGS) entry which is preliminary data.</text>
</comment>
<dbReference type="EMBL" id="SOAX01000001">
    <property type="protein sequence ID" value="TDT44543.1"/>
    <property type="molecule type" value="Genomic_DNA"/>
</dbReference>
<proteinExistence type="predicted"/>
<organism evidence="1 2">
    <name type="scientific">Halospina denitrificans</name>
    <dbReference type="NCBI Taxonomy" id="332522"/>
    <lineage>
        <taxon>Bacteria</taxon>
        <taxon>Pseudomonadati</taxon>
        <taxon>Pseudomonadota</taxon>
        <taxon>Gammaproteobacteria</taxon>
        <taxon>Halospina</taxon>
    </lineage>
</organism>
<sequence>MTGKKDIAASIRQRLLNRSREEKRPLQELLQYYAMERFLYRLSQSDH</sequence>
<keyword evidence="2" id="KW-1185">Reference proteome</keyword>
<name>A0A4R7K3G9_9GAMM</name>
<dbReference type="Proteomes" id="UP000295830">
    <property type="component" value="Unassembled WGS sequence"/>
</dbReference>
<dbReference type="AlphaFoldDB" id="A0A4R7K3G9"/>
<evidence type="ECO:0000313" key="1">
    <source>
        <dbReference type="EMBL" id="TDT44543.1"/>
    </source>
</evidence>
<accession>A0A4R7K3G9</accession>